<protein>
    <recommendedName>
        <fullName evidence="6">Calcium-binding protein</fullName>
    </recommendedName>
</protein>
<reference evidence="4 5" key="1">
    <citation type="submission" date="2019-05" db="EMBL/GenBank/DDBJ databases">
        <title>Ruegeria sp. nov., isolated from tidal flat.</title>
        <authorList>
            <person name="Kim W."/>
        </authorList>
    </citation>
    <scope>NUCLEOTIDE SEQUENCE [LARGE SCALE GENOMIC DNA]</scope>
    <source>
        <strain evidence="4 5">CAU 1488</strain>
    </source>
</reference>
<sequence length="1153" mass="123216">MALPTPSEIMLQYLYGTAAKPEDLLNPNLVRDEAARSTMELDAVEFMSAGAGRFANLSQAQVVQNFFQAFSIGINDGTKREYTLARMQEIVGGDVAAGGGEKFGFQQYNYVDETSDYVERVFYYNSSSFKIPSEIIFVIDESGNRYIKNAKILPFDDNFDFNSDDVVAYVTNAYSQLRTDPSGIGRRVDLKMVGKENISYEGSVVGSDGETIYTRQDYISDLNQNNSNYTSVLSLIGAGINNHIDDLYQSGVTAFVQDGKALVFASADGSEVVVDDEINSYHREVASSNGIIFVGSEEADTAKSLTYRTEFRGFGGNDHFKAPESADSDDILRGDGGNDTLEGGLGDDWIEGGEGADILRGGAGDDTIVFDSEDTEIDGGDGRDVAVFEGEGSANLDLDASKVEVAIGGDSADEFFMVSGHMAAGGEGSDTFYTNDTTDTGPAIVWGGEGEDHFYTEDGRILAVQVEGLTAENFADFNLDLLGMGSDFDWSAFDLIVLNPDASDKFYNAGRNIAVRSGVYTLQEYEFDVDDINEEDIPEIPIKDFGSQSLLMDFTRAEGWTGPIGSITDSSVSVKAAGQFEVSFLGSKITHVQSSVSFGSYTGYYLYDENGNLQGADGADLSSAVLNDGYTLKVTADLSPIDAEIYFWMYFDDYQSIDQHPGFSDANQMGWFVAGGEFDDTGLVLDGTISVTMPNKEAANAITGHSDLAFKPGDGAKKLSGFQPSTMVITVAGTAVNPNTQQAGITISQQVSDVVIEYGAGDSVTLIDTSLADWLDASSTQHLGTSADDVLVGSAGNELMAGADGNDDLQGQDGDDILSGGHGNDSISAGSGDDTIIYQSGNDVIQGQHNRGHDTLDLSKYSSDQVSFSNSGADVLIDTPDGQIKLRYQHYYAIGDDRTNIETVLFSDGSLDEIGIRDRALADQSSDGDDTVTGTQFDDVISSGLGNDSIFAGSGDDTIIYQSGNDVIQGHHHNRGNDTLDLSKYSSDLVSFSHSGSHVFVNTPDGQIKLTYQNYYDFGADRTNIETILFSDGSLDEIGIRGRSINDSSTNGDDVVVGTNFDDHLDGGAGNDTLTGAGGADEFRFKDNFGIDTITDFSDGTDLIRVDIAGLGFEDLVLSDNGGDSEVDIGTHGKIILSGVAASVLTQEDFTFA</sequence>
<evidence type="ECO:0000313" key="4">
    <source>
        <dbReference type="EMBL" id="TMV02601.1"/>
    </source>
</evidence>
<dbReference type="PRINTS" id="PR00313">
    <property type="entry name" value="CABNDNGRPT"/>
</dbReference>
<evidence type="ECO:0000256" key="3">
    <source>
        <dbReference type="SAM" id="MobiDB-lite"/>
    </source>
</evidence>
<feature type="compositionally biased region" description="Low complexity" evidence="3">
    <location>
        <begin position="801"/>
        <end position="812"/>
    </location>
</feature>
<evidence type="ECO:0000256" key="2">
    <source>
        <dbReference type="ARBA" id="ARBA00022525"/>
    </source>
</evidence>
<comment type="subcellular location">
    <subcellularLocation>
        <location evidence="1">Secreted</location>
    </subcellularLocation>
</comment>
<gene>
    <name evidence="4" type="ORF">FGK63_20450</name>
</gene>
<dbReference type="SUPFAM" id="SSF51120">
    <property type="entry name" value="beta-Roll"/>
    <property type="match status" value="4"/>
</dbReference>
<name>A0ABY2WT12_9RHOB</name>
<evidence type="ECO:0000256" key="1">
    <source>
        <dbReference type="ARBA" id="ARBA00004613"/>
    </source>
</evidence>
<feature type="region of interest" description="Disordered" evidence="3">
    <location>
        <begin position="801"/>
        <end position="833"/>
    </location>
</feature>
<dbReference type="PANTHER" id="PTHR38340">
    <property type="entry name" value="S-LAYER PROTEIN"/>
    <property type="match status" value="1"/>
</dbReference>
<dbReference type="InterPro" id="IPR018511">
    <property type="entry name" value="Hemolysin-typ_Ca-bd_CS"/>
</dbReference>
<dbReference type="Gene3D" id="2.150.10.10">
    <property type="entry name" value="Serralysin-like metalloprotease, C-terminal"/>
    <property type="match status" value="3"/>
</dbReference>
<keyword evidence="2" id="KW-0964">Secreted</keyword>
<dbReference type="InterPro" id="IPR050557">
    <property type="entry name" value="RTX_toxin/Mannuronan_C5-epim"/>
</dbReference>
<dbReference type="InterPro" id="IPR011049">
    <property type="entry name" value="Serralysin-like_metalloprot_C"/>
</dbReference>
<dbReference type="Proteomes" id="UP001193035">
    <property type="component" value="Unassembled WGS sequence"/>
</dbReference>
<evidence type="ECO:0008006" key="6">
    <source>
        <dbReference type="Google" id="ProtNLM"/>
    </source>
</evidence>
<accession>A0ABY2WT12</accession>
<dbReference type="EMBL" id="VCPD01000012">
    <property type="protein sequence ID" value="TMV02601.1"/>
    <property type="molecule type" value="Genomic_DNA"/>
</dbReference>
<dbReference type="PROSITE" id="PS00330">
    <property type="entry name" value="HEMOLYSIN_CALCIUM"/>
    <property type="match status" value="4"/>
</dbReference>
<dbReference type="RefSeq" id="WP_138845788.1">
    <property type="nucleotide sequence ID" value="NZ_VCPD01000012.1"/>
</dbReference>
<organism evidence="4 5">
    <name type="scientific">Ruegeria sediminis</name>
    <dbReference type="NCBI Taxonomy" id="2583820"/>
    <lineage>
        <taxon>Bacteria</taxon>
        <taxon>Pseudomonadati</taxon>
        <taxon>Pseudomonadota</taxon>
        <taxon>Alphaproteobacteria</taxon>
        <taxon>Rhodobacterales</taxon>
        <taxon>Roseobacteraceae</taxon>
        <taxon>Ruegeria</taxon>
    </lineage>
</organism>
<dbReference type="Pfam" id="PF00353">
    <property type="entry name" value="HemolysinCabind"/>
    <property type="match status" value="5"/>
</dbReference>
<evidence type="ECO:0000313" key="5">
    <source>
        <dbReference type="Proteomes" id="UP001193035"/>
    </source>
</evidence>
<dbReference type="PANTHER" id="PTHR38340:SF1">
    <property type="entry name" value="S-LAYER PROTEIN"/>
    <property type="match status" value="1"/>
</dbReference>
<dbReference type="InterPro" id="IPR001343">
    <property type="entry name" value="Hemolysn_Ca-bd"/>
</dbReference>
<keyword evidence="5" id="KW-1185">Reference proteome</keyword>
<proteinExistence type="predicted"/>
<comment type="caution">
    <text evidence="4">The sequence shown here is derived from an EMBL/GenBank/DDBJ whole genome shotgun (WGS) entry which is preliminary data.</text>
</comment>